<comment type="catalytic activity">
    <reaction evidence="13">
        <text>2 a Fe(II)-siderophore + NADP(+) + H(+) = 2 a Fe(III)-siderophore + NADPH</text>
        <dbReference type="Rhea" id="RHEA:28795"/>
        <dbReference type="Rhea" id="RHEA-COMP:11342"/>
        <dbReference type="Rhea" id="RHEA-COMP:11344"/>
        <dbReference type="ChEBI" id="CHEBI:15378"/>
        <dbReference type="ChEBI" id="CHEBI:29033"/>
        <dbReference type="ChEBI" id="CHEBI:29034"/>
        <dbReference type="ChEBI" id="CHEBI:57783"/>
        <dbReference type="ChEBI" id="CHEBI:58349"/>
        <dbReference type="EC" id="1.16.1.9"/>
    </reaction>
</comment>
<dbReference type="Proteomes" id="UP000308768">
    <property type="component" value="Unassembled WGS sequence"/>
</dbReference>
<evidence type="ECO:0000256" key="12">
    <source>
        <dbReference type="ARBA" id="ARBA00023180"/>
    </source>
</evidence>
<feature type="transmembrane region" description="Helical" evidence="15">
    <location>
        <begin position="78"/>
        <end position="95"/>
    </location>
</feature>
<keyword evidence="9" id="KW-0560">Oxidoreductase</keyword>
<dbReference type="PROSITE" id="PS51384">
    <property type="entry name" value="FAD_FR"/>
    <property type="match status" value="1"/>
</dbReference>
<dbReference type="AlphaFoldDB" id="A0A4U0XSP8"/>
<dbReference type="InterPro" id="IPR039261">
    <property type="entry name" value="FNR_nucleotide-bd"/>
</dbReference>
<keyword evidence="10" id="KW-0406">Ion transport</keyword>
<dbReference type="CDD" id="cd06186">
    <property type="entry name" value="NOX_Duox_like_FAD_NADP"/>
    <property type="match status" value="1"/>
</dbReference>
<evidence type="ECO:0000256" key="8">
    <source>
        <dbReference type="ARBA" id="ARBA00022989"/>
    </source>
</evidence>
<feature type="transmembrane region" description="Helical" evidence="15">
    <location>
        <begin position="190"/>
        <end position="207"/>
    </location>
</feature>
<dbReference type="Pfam" id="PF08022">
    <property type="entry name" value="FAD_binding_8"/>
    <property type="match status" value="1"/>
</dbReference>
<keyword evidence="6 15" id="KW-0812">Transmembrane</keyword>
<keyword evidence="11 15" id="KW-0472">Membrane</keyword>
<name>A0A4U0XSP8_9PEZI</name>
<feature type="domain" description="FAD-binding FR-type" evidence="16">
    <location>
        <begin position="312"/>
        <end position="431"/>
    </location>
</feature>
<evidence type="ECO:0000256" key="9">
    <source>
        <dbReference type="ARBA" id="ARBA00023002"/>
    </source>
</evidence>
<comment type="subcellular location">
    <subcellularLocation>
        <location evidence="1">Cell membrane</location>
        <topology evidence="1">Multi-pass membrane protein</topology>
    </subcellularLocation>
</comment>
<organism evidence="17 18">
    <name type="scientific">Cryomyces minteri</name>
    <dbReference type="NCBI Taxonomy" id="331657"/>
    <lineage>
        <taxon>Eukaryota</taxon>
        <taxon>Fungi</taxon>
        <taxon>Dikarya</taxon>
        <taxon>Ascomycota</taxon>
        <taxon>Pezizomycotina</taxon>
        <taxon>Dothideomycetes</taxon>
        <taxon>Dothideomycetes incertae sedis</taxon>
        <taxon>Cryomyces</taxon>
    </lineage>
</organism>
<feature type="transmembrane region" description="Helical" evidence="15">
    <location>
        <begin position="292"/>
        <end position="314"/>
    </location>
</feature>
<dbReference type="InterPro" id="IPR017938">
    <property type="entry name" value="Riboflavin_synthase-like_b-brl"/>
</dbReference>
<feature type="transmembrane region" description="Helical" evidence="15">
    <location>
        <begin position="268"/>
        <end position="285"/>
    </location>
</feature>
<dbReference type="EC" id="1.16.1.9" evidence="3"/>
<dbReference type="OrthoDB" id="3944240at2759"/>
<evidence type="ECO:0000256" key="4">
    <source>
        <dbReference type="ARBA" id="ARBA00022448"/>
    </source>
</evidence>
<dbReference type="GO" id="GO:0052851">
    <property type="term" value="F:ferric-chelate reductase (NADPH) activity"/>
    <property type="evidence" value="ECO:0007669"/>
    <property type="project" value="UniProtKB-EC"/>
</dbReference>
<dbReference type="Pfam" id="PF08030">
    <property type="entry name" value="NAD_binding_6"/>
    <property type="match status" value="1"/>
</dbReference>
<gene>
    <name evidence="17" type="ORF">B0A49_00509</name>
</gene>
<evidence type="ECO:0000256" key="13">
    <source>
        <dbReference type="ARBA" id="ARBA00048483"/>
    </source>
</evidence>
<dbReference type="PANTHER" id="PTHR32361:SF9">
    <property type="entry name" value="FERRIC REDUCTASE TRANSMEMBRANE COMPONENT 3-RELATED"/>
    <property type="match status" value="1"/>
</dbReference>
<dbReference type="Pfam" id="PF01794">
    <property type="entry name" value="Ferric_reduct"/>
    <property type="match status" value="1"/>
</dbReference>
<keyword evidence="18" id="KW-1185">Reference proteome</keyword>
<reference evidence="17 18" key="1">
    <citation type="submission" date="2017-03" db="EMBL/GenBank/DDBJ databases">
        <title>Genomes of endolithic fungi from Antarctica.</title>
        <authorList>
            <person name="Coleine C."/>
            <person name="Masonjones S."/>
            <person name="Stajich J.E."/>
        </authorList>
    </citation>
    <scope>NUCLEOTIDE SEQUENCE [LARGE SCALE GENOMIC DNA]</scope>
    <source>
        <strain evidence="17 18">CCFEE 5187</strain>
    </source>
</reference>
<dbReference type="STRING" id="331657.A0A4U0XSP8"/>
<dbReference type="SFLD" id="SFLDS00052">
    <property type="entry name" value="Ferric_Reductase_Domain"/>
    <property type="match status" value="1"/>
</dbReference>
<feature type="transmembrane region" description="Helical" evidence="15">
    <location>
        <begin position="151"/>
        <end position="170"/>
    </location>
</feature>
<evidence type="ECO:0000256" key="14">
    <source>
        <dbReference type="SAM" id="MobiDB-lite"/>
    </source>
</evidence>
<keyword evidence="4" id="KW-0813">Transport</keyword>
<evidence type="ECO:0000256" key="1">
    <source>
        <dbReference type="ARBA" id="ARBA00004651"/>
    </source>
</evidence>
<dbReference type="GO" id="GO:0015677">
    <property type="term" value="P:copper ion import"/>
    <property type="evidence" value="ECO:0007669"/>
    <property type="project" value="TreeGrafter"/>
</dbReference>
<sequence>MAVSTDLPTTSSTDTASAMPSMNGMGMTGMGIPGINLSAPLSTDGLDMTNGTIQAAYLAAVLDDTELQIVGNRFAENFWYGIAVVIFIATLLNVIRRMVSRSRLRAAASNRPHPARPSNVLSRSMAFVTKISRKITYPQWSPSHHTGLFKLPPVGIILMILTYFGFLFALEYTRVQVAGDKDRQARSIRAGWLSITQVPLLVLLAGKNNLIGAVTGVSHERLNVLHRWVARGLLLTTTMHFAYQNALWDDLGLLQLEWNIDTCPPTGVAAYAIVLWMNITTIASVRNWWYEFFVIQHILTFFGFIIAIIARYAYHNVRLAKATLTDLPGGVTRICVRTSQISRWSPGSHVLLSIPRFGIGQSHPATIASIPSSHDGELVFLLRAHDGFTKRVYNGSKAPGFPSNRSAEKSALQSNSHFTLLDGPYGASHADFAAFDTAFLIAASTGITFTLPILLDLAARAAIRKLPLRALTFIWIVKSAACASWVDTELSAAADALQAAGIEVEARLFVTCDESFIGEDGRQEAEVSGERVEGLTYQIGNMQFAVSFCLVLLYSLATSANSNRDHEGENQHPVNCLSDQTAREIPSRWIGLHSNDPTTPVYADIVGKTLANDITGEDETVDFFFFPPDFVGAYITNKTTYVTLQNVVWRMLG</sequence>
<comment type="caution">
    <text evidence="17">The sequence shown here is derived from an EMBL/GenBank/DDBJ whole genome shotgun (WGS) entry which is preliminary data.</text>
</comment>
<keyword evidence="7" id="KW-0249">Electron transport</keyword>
<dbReference type="Gene3D" id="3.40.50.80">
    <property type="entry name" value="Nucleotide-binding domain of ferredoxin-NADP reductase (FNR) module"/>
    <property type="match status" value="1"/>
</dbReference>
<evidence type="ECO:0000313" key="17">
    <source>
        <dbReference type="EMBL" id="TKA80772.1"/>
    </source>
</evidence>
<dbReference type="GO" id="GO:0005886">
    <property type="term" value="C:plasma membrane"/>
    <property type="evidence" value="ECO:0007669"/>
    <property type="project" value="UniProtKB-SubCell"/>
</dbReference>
<dbReference type="InterPro" id="IPR013121">
    <property type="entry name" value="Fe_red_NAD-bd_6"/>
</dbReference>
<keyword evidence="8 15" id="KW-1133">Transmembrane helix</keyword>
<keyword evidence="12" id="KW-0325">Glycoprotein</keyword>
<evidence type="ECO:0000256" key="7">
    <source>
        <dbReference type="ARBA" id="ARBA00022982"/>
    </source>
</evidence>
<proteinExistence type="inferred from homology"/>
<dbReference type="PANTHER" id="PTHR32361">
    <property type="entry name" value="FERRIC/CUPRIC REDUCTASE TRANSMEMBRANE COMPONENT"/>
    <property type="match status" value="1"/>
</dbReference>
<feature type="region of interest" description="Disordered" evidence="14">
    <location>
        <begin position="1"/>
        <end position="21"/>
    </location>
</feature>
<dbReference type="InterPro" id="IPR017927">
    <property type="entry name" value="FAD-bd_FR_type"/>
</dbReference>
<evidence type="ECO:0000259" key="16">
    <source>
        <dbReference type="PROSITE" id="PS51384"/>
    </source>
</evidence>
<protein>
    <recommendedName>
        <fullName evidence="3">ferric-chelate reductase (NADPH)</fullName>
        <ecNumber evidence="3">1.16.1.9</ecNumber>
    </recommendedName>
</protein>
<evidence type="ECO:0000256" key="2">
    <source>
        <dbReference type="ARBA" id="ARBA00006278"/>
    </source>
</evidence>
<dbReference type="GO" id="GO:0006826">
    <property type="term" value="P:iron ion transport"/>
    <property type="evidence" value="ECO:0007669"/>
    <property type="project" value="TreeGrafter"/>
</dbReference>
<dbReference type="InterPro" id="IPR013130">
    <property type="entry name" value="Fe3_Rdtase_TM_dom"/>
</dbReference>
<evidence type="ECO:0000313" key="18">
    <source>
        <dbReference type="Proteomes" id="UP000308768"/>
    </source>
</evidence>
<feature type="transmembrane region" description="Helical" evidence="15">
    <location>
        <begin position="228"/>
        <end position="248"/>
    </location>
</feature>
<dbReference type="SUPFAM" id="SSF63380">
    <property type="entry name" value="Riboflavin synthase domain-like"/>
    <property type="match status" value="1"/>
</dbReference>
<evidence type="ECO:0000256" key="15">
    <source>
        <dbReference type="SAM" id="Phobius"/>
    </source>
</evidence>
<evidence type="ECO:0000256" key="10">
    <source>
        <dbReference type="ARBA" id="ARBA00023065"/>
    </source>
</evidence>
<feature type="transmembrane region" description="Helical" evidence="15">
    <location>
        <begin position="432"/>
        <end position="454"/>
    </location>
</feature>
<accession>A0A4U0XSP8</accession>
<dbReference type="GO" id="GO:0006879">
    <property type="term" value="P:intracellular iron ion homeostasis"/>
    <property type="evidence" value="ECO:0007669"/>
    <property type="project" value="TreeGrafter"/>
</dbReference>
<dbReference type="InterPro" id="IPR051410">
    <property type="entry name" value="Ferric/Cupric_Reductase"/>
</dbReference>
<evidence type="ECO:0000256" key="3">
    <source>
        <dbReference type="ARBA" id="ARBA00012668"/>
    </source>
</evidence>
<dbReference type="EMBL" id="NAJN01000047">
    <property type="protein sequence ID" value="TKA80772.1"/>
    <property type="molecule type" value="Genomic_DNA"/>
</dbReference>
<dbReference type="InterPro" id="IPR013112">
    <property type="entry name" value="FAD-bd_8"/>
</dbReference>
<comment type="similarity">
    <text evidence="2">Belongs to the ferric reductase (FRE) family.</text>
</comment>
<evidence type="ECO:0000256" key="5">
    <source>
        <dbReference type="ARBA" id="ARBA00022475"/>
    </source>
</evidence>
<evidence type="ECO:0000256" key="11">
    <source>
        <dbReference type="ARBA" id="ARBA00023136"/>
    </source>
</evidence>
<evidence type="ECO:0000256" key="6">
    <source>
        <dbReference type="ARBA" id="ARBA00022692"/>
    </source>
</evidence>
<keyword evidence="5" id="KW-1003">Cell membrane</keyword>